<dbReference type="EMBL" id="JAHWGI010000685">
    <property type="protein sequence ID" value="KAK3917129.1"/>
    <property type="molecule type" value="Genomic_DNA"/>
</dbReference>
<dbReference type="AlphaFoldDB" id="A0AAE1H955"/>
<reference evidence="1" key="2">
    <citation type="journal article" date="2023" name="BMC Genomics">
        <title>Pest status, molecular evolution, and epigenetic factors derived from the genome assembly of Frankliniella fusca, a thysanopteran phytovirus vector.</title>
        <authorList>
            <person name="Catto M.A."/>
            <person name="Labadie P.E."/>
            <person name="Jacobson A.L."/>
            <person name="Kennedy G.G."/>
            <person name="Srinivasan R."/>
            <person name="Hunt B.G."/>
        </authorList>
    </citation>
    <scope>NUCLEOTIDE SEQUENCE</scope>
    <source>
        <strain evidence="1">PL_HMW_Pooled</strain>
    </source>
</reference>
<gene>
    <name evidence="1" type="ORF">KUF71_006748</name>
</gene>
<accession>A0AAE1H955</accession>
<feature type="non-terminal residue" evidence="1">
    <location>
        <position position="88"/>
    </location>
</feature>
<name>A0AAE1H955_9NEOP</name>
<evidence type="ECO:0000313" key="2">
    <source>
        <dbReference type="Proteomes" id="UP001219518"/>
    </source>
</evidence>
<protein>
    <submittedName>
        <fullName evidence="1">Protein FAM83F</fullName>
    </submittedName>
</protein>
<comment type="caution">
    <text evidence="1">The sequence shown here is derived from an EMBL/GenBank/DDBJ whole genome shotgun (WGS) entry which is preliminary data.</text>
</comment>
<evidence type="ECO:0000313" key="1">
    <source>
        <dbReference type="EMBL" id="KAK3917129.1"/>
    </source>
</evidence>
<keyword evidence="2" id="KW-1185">Reference proteome</keyword>
<proteinExistence type="predicted"/>
<sequence>MWGLQGELEVKPPLQLVHSAVQGGWRGIAIILSNYSKLHLIKGIACAAIERRDFYLLLDEADMRAFVLLRCKAFPVSRRHLIASTPLK</sequence>
<reference evidence="1" key="1">
    <citation type="submission" date="2021-07" db="EMBL/GenBank/DDBJ databases">
        <authorList>
            <person name="Catto M.A."/>
            <person name="Jacobson A."/>
            <person name="Kennedy G."/>
            <person name="Labadie P."/>
            <person name="Hunt B.G."/>
            <person name="Srinivasan R."/>
        </authorList>
    </citation>
    <scope>NUCLEOTIDE SEQUENCE</scope>
    <source>
        <strain evidence="1">PL_HMW_Pooled</strain>
        <tissue evidence="1">Head</tissue>
    </source>
</reference>
<dbReference type="Proteomes" id="UP001219518">
    <property type="component" value="Unassembled WGS sequence"/>
</dbReference>
<organism evidence="1 2">
    <name type="scientific">Frankliniella fusca</name>
    <dbReference type="NCBI Taxonomy" id="407009"/>
    <lineage>
        <taxon>Eukaryota</taxon>
        <taxon>Metazoa</taxon>
        <taxon>Ecdysozoa</taxon>
        <taxon>Arthropoda</taxon>
        <taxon>Hexapoda</taxon>
        <taxon>Insecta</taxon>
        <taxon>Pterygota</taxon>
        <taxon>Neoptera</taxon>
        <taxon>Paraneoptera</taxon>
        <taxon>Thysanoptera</taxon>
        <taxon>Terebrantia</taxon>
        <taxon>Thripoidea</taxon>
        <taxon>Thripidae</taxon>
        <taxon>Frankliniella</taxon>
    </lineage>
</organism>